<name>A0A2T0R760_9ACTN</name>
<comment type="caution">
    <text evidence="2">The sequence shown here is derived from an EMBL/GenBank/DDBJ whole genome shotgun (WGS) entry which is preliminary data.</text>
</comment>
<dbReference type="OrthoDB" id="1121111at2"/>
<accession>A0A2T0R760</accession>
<evidence type="ECO:0000256" key="1">
    <source>
        <dbReference type="SAM" id="MobiDB-lite"/>
    </source>
</evidence>
<keyword evidence="3" id="KW-1185">Reference proteome</keyword>
<proteinExistence type="predicted"/>
<reference evidence="2 3" key="1">
    <citation type="submission" date="2018-03" db="EMBL/GenBank/DDBJ databases">
        <title>Genomic Encyclopedia of Archaeal and Bacterial Type Strains, Phase II (KMG-II): from individual species to whole genera.</title>
        <authorList>
            <person name="Goeker M."/>
        </authorList>
    </citation>
    <scope>NUCLEOTIDE SEQUENCE [LARGE SCALE GENOMIC DNA]</scope>
    <source>
        <strain evidence="2 3">DSM 45348</strain>
    </source>
</reference>
<sequence>MSSQARPARTDTVVAQTQPATHQRPALAGKVIDDTDIDIVDVWGRDSFPASDPPANW</sequence>
<gene>
    <name evidence="2" type="ORF">CLV70_1605</name>
</gene>
<organism evidence="2 3">
    <name type="scientific">Pseudosporangium ferrugineum</name>
    <dbReference type="NCBI Taxonomy" id="439699"/>
    <lineage>
        <taxon>Bacteria</taxon>
        <taxon>Bacillati</taxon>
        <taxon>Actinomycetota</taxon>
        <taxon>Actinomycetes</taxon>
        <taxon>Micromonosporales</taxon>
        <taxon>Micromonosporaceae</taxon>
        <taxon>Pseudosporangium</taxon>
    </lineage>
</organism>
<dbReference type="EMBL" id="PVZG01000060">
    <property type="protein sequence ID" value="PRY16992.1"/>
    <property type="molecule type" value="Genomic_DNA"/>
</dbReference>
<evidence type="ECO:0000313" key="2">
    <source>
        <dbReference type="EMBL" id="PRY16992.1"/>
    </source>
</evidence>
<evidence type="ECO:0000313" key="3">
    <source>
        <dbReference type="Proteomes" id="UP000239209"/>
    </source>
</evidence>
<dbReference type="Proteomes" id="UP000239209">
    <property type="component" value="Unassembled WGS sequence"/>
</dbReference>
<protein>
    <submittedName>
        <fullName evidence="2">Uncharacterized protein</fullName>
    </submittedName>
</protein>
<dbReference type="AlphaFoldDB" id="A0A2T0R760"/>
<feature type="region of interest" description="Disordered" evidence="1">
    <location>
        <begin position="1"/>
        <end position="28"/>
    </location>
</feature>
<dbReference type="RefSeq" id="WP_158277946.1">
    <property type="nucleotide sequence ID" value="NZ_PVZG01000060.1"/>
</dbReference>